<gene>
    <name evidence="1" type="ORF">DPMN_170878</name>
</gene>
<name>A0A9D4E035_DREPO</name>
<dbReference type="AlphaFoldDB" id="A0A9D4E035"/>
<comment type="caution">
    <text evidence="1">The sequence shown here is derived from an EMBL/GenBank/DDBJ whole genome shotgun (WGS) entry which is preliminary data.</text>
</comment>
<dbReference type="Gene3D" id="3.80.10.10">
    <property type="entry name" value="Ribonuclease Inhibitor"/>
    <property type="match status" value="1"/>
</dbReference>
<dbReference type="Proteomes" id="UP000828390">
    <property type="component" value="Unassembled WGS sequence"/>
</dbReference>
<dbReference type="InterPro" id="IPR032675">
    <property type="entry name" value="LRR_dom_sf"/>
</dbReference>
<sequence length="96" mass="11019">MPALQRGCSQNLTVLKLSRVAYSKKKECVVQTSFKQFFSSAYTLKHVELANVKLPPDAIKYVLNFGMNFEFRIIYCQFMDDWCGDEGLKETTCSMS</sequence>
<organism evidence="1 2">
    <name type="scientific">Dreissena polymorpha</name>
    <name type="common">Zebra mussel</name>
    <name type="synonym">Mytilus polymorpha</name>
    <dbReference type="NCBI Taxonomy" id="45954"/>
    <lineage>
        <taxon>Eukaryota</taxon>
        <taxon>Metazoa</taxon>
        <taxon>Spiralia</taxon>
        <taxon>Lophotrochozoa</taxon>
        <taxon>Mollusca</taxon>
        <taxon>Bivalvia</taxon>
        <taxon>Autobranchia</taxon>
        <taxon>Heteroconchia</taxon>
        <taxon>Euheterodonta</taxon>
        <taxon>Imparidentia</taxon>
        <taxon>Neoheterodontei</taxon>
        <taxon>Myida</taxon>
        <taxon>Dreissenoidea</taxon>
        <taxon>Dreissenidae</taxon>
        <taxon>Dreissena</taxon>
    </lineage>
</organism>
<dbReference type="EMBL" id="JAIWYP010000009">
    <property type="protein sequence ID" value="KAH3769605.1"/>
    <property type="molecule type" value="Genomic_DNA"/>
</dbReference>
<reference evidence="1" key="1">
    <citation type="journal article" date="2019" name="bioRxiv">
        <title>The Genome of the Zebra Mussel, Dreissena polymorpha: A Resource for Invasive Species Research.</title>
        <authorList>
            <person name="McCartney M.A."/>
            <person name="Auch B."/>
            <person name="Kono T."/>
            <person name="Mallez S."/>
            <person name="Zhang Y."/>
            <person name="Obille A."/>
            <person name="Becker A."/>
            <person name="Abrahante J.E."/>
            <person name="Garbe J."/>
            <person name="Badalamenti J.P."/>
            <person name="Herman A."/>
            <person name="Mangelson H."/>
            <person name="Liachko I."/>
            <person name="Sullivan S."/>
            <person name="Sone E.D."/>
            <person name="Koren S."/>
            <person name="Silverstein K.A.T."/>
            <person name="Beckman K.B."/>
            <person name="Gohl D.M."/>
        </authorList>
    </citation>
    <scope>NUCLEOTIDE SEQUENCE</scope>
    <source>
        <strain evidence="1">Duluth1</strain>
        <tissue evidence="1">Whole animal</tissue>
    </source>
</reference>
<evidence type="ECO:0000313" key="2">
    <source>
        <dbReference type="Proteomes" id="UP000828390"/>
    </source>
</evidence>
<protein>
    <submittedName>
        <fullName evidence="1">Uncharacterized protein</fullName>
    </submittedName>
</protein>
<keyword evidence="2" id="KW-1185">Reference proteome</keyword>
<evidence type="ECO:0000313" key="1">
    <source>
        <dbReference type="EMBL" id="KAH3769605.1"/>
    </source>
</evidence>
<proteinExistence type="predicted"/>
<accession>A0A9D4E035</accession>
<reference evidence="1" key="2">
    <citation type="submission" date="2020-11" db="EMBL/GenBank/DDBJ databases">
        <authorList>
            <person name="McCartney M.A."/>
            <person name="Auch B."/>
            <person name="Kono T."/>
            <person name="Mallez S."/>
            <person name="Becker A."/>
            <person name="Gohl D.M."/>
            <person name="Silverstein K.A.T."/>
            <person name="Koren S."/>
            <person name="Bechman K.B."/>
            <person name="Herman A."/>
            <person name="Abrahante J.E."/>
            <person name="Garbe J."/>
        </authorList>
    </citation>
    <scope>NUCLEOTIDE SEQUENCE</scope>
    <source>
        <strain evidence="1">Duluth1</strain>
        <tissue evidence="1">Whole animal</tissue>
    </source>
</reference>